<reference evidence="1 2" key="1">
    <citation type="submission" date="2024-09" db="EMBL/GenBank/DDBJ databases">
        <title>Itraconazole resistance in Madurella fahalii resulting from another homologue of gene encoding cytochrome P450 14-alpha sterol demethylase (CYP51).</title>
        <authorList>
            <person name="Yoshioka I."/>
            <person name="Fahal A.H."/>
            <person name="Kaneko S."/>
            <person name="Yaguchi T."/>
        </authorList>
    </citation>
    <scope>NUCLEOTIDE SEQUENCE [LARGE SCALE GENOMIC DNA]</scope>
    <source>
        <strain evidence="1 2">IFM 68171</strain>
    </source>
</reference>
<dbReference type="PANTHER" id="PTHR36503">
    <property type="entry name" value="BLR2520 PROTEIN"/>
    <property type="match status" value="1"/>
</dbReference>
<dbReference type="EMBL" id="BAAFSV010000004">
    <property type="protein sequence ID" value="GAB1317919.1"/>
    <property type="molecule type" value="Genomic_DNA"/>
</dbReference>
<sequence length="156" mass="17102">MDPAKAPTFFLNLHTADPEASLQFFTAVGFTPVPEYSDAQTKTLRLPAPNDALCLMLHAHKRFKEFIRPGTETNDATKTTEALITLGVSKKELVDEAIEKAVKAGGSPDPFVMEGYGQGMGMYSRSFADLDGHIWEVAFMGVGHPPREDTEKKEGE</sequence>
<dbReference type="RefSeq" id="XP_070919650.1">
    <property type="nucleotide sequence ID" value="XM_071063549.1"/>
</dbReference>
<dbReference type="PANTHER" id="PTHR36503:SF2">
    <property type="entry name" value="BLR2408 PROTEIN"/>
    <property type="match status" value="1"/>
</dbReference>
<dbReference type="InterPro" id="IPR029068">
    <property type="entry name" value="Glyas_Bleomycin-R_OHBP_Dase"/>
</dbReference>
<name>A0ABQ0GJI0_9PEZI</name>
<organism evidence="1 2">
    <name type="scientific">Madurella fahalii</name>
    <dbReference type="NCBI Taxonomy" id="1157608"/>
    <lineage>
        <taxon>Eukaryota</taxon>
        <taxon>Fungi</taxon>
        <taxon>Dikarya</taxon>
        <taxon>Ascomycota</taxon>
        <taxon>Pezizomycotina</taxon>
        <taxon>Sordariomycetes</taxon>
        <taxon>Sordariomycetidae</taxon>
        <taxon>Sordariales</taxon>
        <taxon>Sordariales incertae sedis</taxon>
        <taxon>Madurella</taxon>
    </lineage>
</organism>
<comment type="caution">
    <text evidence="1">The sequence shown here is derived from an EMBL/GenBank/DDBJ whole genome shotgun (WGS) entry which is preliminary data.</text>
</comment>
<dbReference type="GeneID" id="98178872"/>
<dbReference type="Proteomes" id="UP001628179">
    <property type="component" value="Unassembled WGS sequence"/>
</dbReference>
<protein>
    <recommendedName>
        <fullName evidence="3">VOC domain-containing protein</fullName>
    </recommendedName>
</protein>
<evidence type="ECO:0000313" key="1">
    <source>
        <dbReference type="EMBL" id="GAB1317919.1"/>
    </source>
</evidence>
<dbReference type="Gene3D" id="3.10.180.10">
    <property type="entry name" value="2,3-Dihydroxybiphenyl 1,2-Dioxygenase, domain 1"/>
    <property type="match status" value="1"/>
</dbReference>
<evidence type="ECO:0000313" key="2">
    <source>
        <dbReference type="Proteomes" id="UP001628179"/>
    </source>
</evidence>
<keyword evidence="2" id="KW-1185">Reference proteome</keyword>
<evidence type="ECO:0008006" key="3">
    <source>
        <dbReference type="Google" id="ProtNLM"/>
    </source>
</evidence>
<dbReference type="SUPFAM" id="SSF54593">
    <property type="entry name" value="Glyoxalase/Bleomycin resistance protein/Dihydroxybiphenyl dioxygenase"/>
    <property type="match status" value="1"/>
</dbReference>
<accession>A0ABQ0GJI0</accession>
<gene>
    <name evidence="1" type="ORF">MFIFM68171_08129</name>
</gene>
<proteinExistence type="predicted"/>